<dbReference type="PANTHER" id="PTHR45011">
    <property type="entry name" value="DAP3-BINDING CELL DEATH ENHANCER 1"/>
    <property type="match status" value="1"/>
</dbReference>
<dbReference type="Proteomes" id="UP000233469">
    <property type="component" value="Unassembled WGS sequence"/>
</dbReference>
<reference evidence="2 3" key="2">
    <citation type="submission" date="2017-10" db="EMBL/GenBank/DDBJ databases">
        <title>Extensive intraspecific genome diversity in a model arbuscular mycorrhizal fungus.</title>
        <authorList>
            <person name="Chen E.C.H."/>
            <person name="Morin E."/>
            <person name="Baudet D."/>
            <person name="Noel J."/>
            <person name="Ndikumana S."/>
            <person name="Charron P."/>
            <person name="St-Onge C."/>
            <person name="Giorgi J."/>
            <person name="Grigoriev I.V."/>
            <person name="Roux C."/>
            <person name="Martin F.M."/>
            <person name="Corradi N."/>
        </authorList>
    </citation>
    <scope>NUCLEOTIDE SEQUENCE [LARGE SCALE GENOMIC DNA]</scope>
    <source>
        <strain evidence="2 3">C2</strain>
    </source>
</reference>
<dbReference type="EMBL" id="LLXL01000124">
    <property type="protein sequence ID" value="PKK77532.1"/>
    <property type="molecule type" value="Genomic_DNA"/>
</dbReference>
<dbReference type="InterPro" id="IPR052748">
    <property type="entry name" value="ISR_Activator"/>
</dbReference>
<evidence type="ECO:0000313" key="2">
    <source>
        <dbReference type="EMBL" id="PKK77532.1"/>
    </source>
</evidence>
<gene>
    <name evidence="2" type="ORF">RhiirC2_771238</name>
</gene>
<dbReference type="VEuPathDB" id="FungiDB:FUN_020016"/>
<dbReference type="Gene3D" id="1.25.40.10">
    <property type="entry name" value="Tetratricopeptide repeat domain"/>
    <property type="match status" value="1"/>
</dbReference>
<dbReference type="Pfam" id="PF08238">
    <property type="entry name" value="Sel1"/>
    <property type="match status" value="4"/>
</dbReference>
<dbReference type="InterPro" id="IPR006597">
    <property type="entry name" value="Sel1-like"/>
</dbReference>
<reference evidence="2 3" key="1">
    <citation type="submission" date="2016-04" db="EMBL/GenBank/DDBJ databases">
        <title>Genome analyses suggest a sexual origin of heterokaryosis in a supposedly ancient asexual fungus.</title>
        <authorList>
            <person name="Ropars J."/>
            <person name="Sedzielewska K."/>
            <person name="Noel J."/>
            <person name="Charron P."/>
            <person name="Farinelli L."/>
            <person name="Marton T."/>
            <person name="Kruger M."/>
            <person name="Pelin A."/>
            <person name="Brachmann A."/>
            <person name="Corradi N."/>
        </authorList>
    </citation>
    <scope>NUCLEOTIDE SEQUENCE [LARGE SCALE GENOMIC DNA]</scope>
    <source>
        <strain evidence="2 3">C2</strain>
    </source>
</reference>
<dbReference type="SUPFAM" id="SSF56112">
    <property type="entry name" value="Protein kinase-like (PK-like)"/>
    <property type="match status" value="1"/>
</dbReference>
<proteinExistence type="predicted"/>
<evidence type="ECO:0000313" key="3">
    <source>
        <dbReference type="Proteomes" id="UP000233469"/>
    </source>
</evidence>
<evidence type="ECO:0000256" key="1">
    <source>
        <dbReference type="SAM" id="MobiDB-lite"/>
    </source>
</evidence>
<dbReference type="SUPFAM" id="SSF81901">
    <property type="entry name" value="HCP-like"/>
    <property type="match status" value="1"/>
</dbReference>
<protein>
    <submittedName>
        <fullName evidence="2">HCP-like protein</fullName>
    </submittedName>
</protein>
<dbReference type="InterPro" id="IPR011009">
    <property type="entry name" value="Kinase-like_dom_sf"/>
</dbReference>
<dbReference type="SMART" id="SM00671">
    <property type="entry name" value="SEL1"/>
    <property type="match status" value="2"/>
</dbReference>
<dbReference type="PANTHER" id="PTHR45011:SF1">
    <property type="entry name" value="DAP3-BINDING CELL DEATH ENHANCER 1"/>
    <property type="match status" value="1"/>
</dbReference>
<dbReference type="Gene3D" id="1.10.510.10">
    <property type="entry name" value="Transferase(Phosphotransferase) domain 1"/>
    <property type="match status" value="1"/>
</dbReference>
<dbReference type="AlphaFoldDB" id="A0A2N1NUF5"/>
<feature type="region of interest" description="Disordered" evidence="1">
    <location>
        <begin position="144"/>
        <end position="168"/>
    </location>
</feature>
<sequence length="308" mass="35037">MIIKLKCSTLDVKILITDNLKPKISNFKYSRALQANTTNIGNITQVVRWLAPEKMISKKTQTVIATAVSAAQQAPKKDEDMEISEIQNHVLNGKREHLNFPFSSYGVEKEYGNIIKAAWHSDPSLRPELSYLLNDLENLSSPLISDRSPRGLNPKRSDMEATPIELPPGDSEFDLDQMDFILPMMKLEDGISAHKMGDRKKAFECFEKHAEINNKVAKYWLGYYYWEGYVVDKNLDKAVELFKEAADKGVPDAQLRYAFALSDKNGPLKYNLEEFVKYLTMAADNGNTAAQFNLGDLYFKWKIGYFKG</sequence>
<accession>A0A2N1NUF5</accession>
<comment type="caution">
    <text evidence="2">The sequence shown here is derived from an EMBL/GenBank/DDBJ whole genome shotgun (WGS) entry which is preliminary data.</text>
</comment>
<dbReference type="InterPro" id="IPR011990">
    <property type="entry name" value="TPR-like_helical_dom_sf"/>
</dbReference>
<name>A0A2N1NUF5_9GLOM</name>
<dbReference type="VEuPathDB" id="FungiDB:RhiirA1_424191"/>
<organism evidence="2 3">
    <name type="scientific">Rhizophagus irregularis</name>
    <dbReference type="NCBI Taxonomy" id="588596"/>
    <lineage>
        <taxon>Eukaryota</taxon>
        <taxon>Fungi</taxon>
        <taxon>Fungi incertae sedis</taxon>
        <taxon>Mucoromycota</taxon>
        <taxon>Glomeromycotina</taxon>
        <taxon>Glomeromycetes</taxon>
        <taxon>Glomerales</taxon>
        <taxon>Glomeraceae</taxon>
        <taxon>Rhizophagus</taxon>
    </lineage>
</organism>